<proteinExistence type="predicted"/>
<evidence type="ECO:0000256" key="6">
    <source>
        <dbReference type="PIRNR" id="PIRNR000139"/>
    </source>
</evidence>
<dbReference type="eggNOG" id="COG0247">
    <property type="taxonomic scope" value="Bacteria"/>
</dbReference>
<dbReference type="OrthoDB" id="9770306at2"/>
<accession>C7LZX8</accession>
<dbReference type="InterPro" id="IPR017896">
    <property type="entry name" value="4Fe4S_Fe-S-bd"/>
</dbReference>
<comment type="catalytic activity">
    <reaction evidence="6">
        <text>glycolate + A = glyoxylate + AH2</text>
        <dbReference type="Rhea" id="RHEA:21264"/>
        <dbReference type="ChEBI" id="CHEBI:13193"/>
        <dbReference type="ChEBI" id="CHEBI:17499"/>
        <dbReference type="ChEBI" id="CHEBI:29805"/>
        <dbReference type="ChEBI" id="CHEBI:36655"/>
        <dbReference type="EC" id="1.1.99.14"/>
    </reaction>
</comment>
<dbReference type="KEGG" id="afo:Afer_1360"/>
<evidence type="ECO:0000256" key="2">
    <source>
        <dbReference type="ARBA" id="ARBA00022723"/>
    </source>
</evidence>
<dbReference type="InterPro" id="IPR012257">
    <property type="entry name" value="Glc_ox_4Fe-4S"/>
</dbReference>
<dbReference type="GO" id="GO:0019154">
    <property type="term" value="F:glycolate dehydrogenase activity"/>
    <property type="evidence" value="ECO:0007669"/>
    <property type="project" value="UniProtKB-EC"/>
</dbReference>
<keyword evidence="2 6" id="KW-0479">Metal-binding</keyword>
<dbReference type="Gene3D" id="1.10.1060.10">
    <property type="entry name" value="Alpha-helical ferredoxin"/>
    <property type="match status" value="1"/>
</dbReference>
<dbReference type="PANTHER" id="PTHR32479">
    <property type="entry name" value="GLYCOLATE OXIDASE IRON-SULFUR SUBUNIT"/>
    <property type="match status" value="1"/>
</dbReference>
<dbReference type="PIRSF" id="PIRSF000139">
    <property type="entry name" value="Glc_ox_4Fe-4S"/>
    <property type="match status" value="1"/>
</dbReference>
<evidence type="ECO:0000313" key="9">
    <source>
        <dbReference type="Proteomes" id="UP000000771"/>
    </source>
</evidence>
<dbReference type="PROSITE" id="PS51379">
    <property type="entry name" value="4FE4S_FER_2"/>
    <property type="match status" value="2"/>
</dbReference>
<dbReference type="EMBL" id="CP001631">
    <property type="protein sequence ID" value="ACU54286.1"/>
    <property type="molecule type" value="Genomic_DNA"/>
</dbReference>
<comment type="function">
    <text evidence="6">Component of a complex that catalyzes the oxidation of glycolate to glyoxylate.</text>
</comment>
<keyword evidence="5 6" id="KW-0411">Iron-sulfur</keyword>
<protein>
    <recommendedName>
        <fullName evidence="6">Glycolate oxidase iron-sulfur subunit</fullName>
        <ecNumber evidence="6">1.1.99.14</ecNumber>
    </recommendedName>
</protein>
<dbReference type="EC" id="1.1.99.14" evidence="6"/>
<evidence type="ECO:0000256" key="3">
    <source>
        <dbReference type="ARBA" id="ARBA00022737"/>
    </source>
</evidence>
<dbReference type="PROSITE" id="PS00198">
    <property type="entry name" value="4FE4S_FER_1"/>
    <property type="match status" value="1"/>
</dbReference>
<feature type="domain" description="4Fe-4S ferredoxin-type" evidence="7">
    <location>
        <begin position="8"/>
        <end position="39"/>
    </location>
</feature>
<evidence type="ECO:0000259" key="7">
    <source>
        <dbReference type="PROSITE" id="PS51379"/>
    </source>
</evidence>
<dbReference type="STRING" id="525909.Afer_1360"/>
<dbReference type="SUPFAM" id="SSF54862">
    <property type="entry name" value="4Fe-4S ferredoxins"/>
    <property type="match status" value="1"/>
</dbReference>
<evidence type="ECO:0000256" key="5">
    <source>
        <dbReference type="ARBA" id="ARBA00023014"/>
    </source>
</evidence>
<name>C7LZX8_ACIFD</name>
<dbReference type="PANTHER" id="PTHR32479:SF17">
    <property type="entry name" value="GLYCOLATE OXIDASE IRON-SULFUR SUBUNIT"/>
    <property type="match status" value="1"/>
</dbReference>
<evidence type="ECO:0000313" key="8">
    <source>
        <dbReference type="EMBL" id="ACU54286.1"/>
    </source>
</evidence>
<evidence type="ECO:0000256" key="1">
    <source>
        <dbReference type="ARBA" id="ARBA00022485"/>
    </source>
</evidence>
<comment type="cofactor">
    <cofactor evidence="6">
        <name>[4Fe-4S] cluster</name>
        <dbReference type="ChEBI" id="CHEBI:49883"/>
    </cofactor>
    <text evidence="6">Binds 2 [4Fe-4S] clusters.</text>
</comment>
<dbReference type="InterPro" id="IPR017900">
    <property type="entry name" value="4Fe4S_Fe_S_CS"/>
</dbReference>
<dbReference type="AlphaFoldDB" id="C7LZX8"/>
<comment type="catalytic activity">
    <reaction evidence="6">
        <text>(R)-lactate + A = pyruvate + AH2</text>
        <dbReference type="Rhea" id="RHEA:15089"/>
        <dbReference type="ChEBI" id="CHEBI:13193"/>
        <dbReference type="ChEBI" id="CHEBI:15361"/>
        <dbReference type="ChEBI" id="CHEBI:16004"/>
        <dbReference type="ChEBI" id="CHEBI:17499"/>
    </reaction>
</comment>
<gene>
    <name evidence="8" type="ordered locus">Afer_1360</name>
</gene>
<keyword evidence="3" id="KW-0677">Repeat</keyword>
<dbReference type="InterPro" id="IPR009051">
    <property type="entry name" value="Helical_ferredxn"/>
</dbReference>
<keyword evidence="1 6" id="KW-0004">4Fe-4S</keyword>
<reference evidence="8 9" key="1">
    <citation type="journal article" date="2009" name="Stand. Genomic Sci.">
        <title>Complete genome sequence of Acidimicrobium ferrooxidans type strain (ICP).</title>
        <authorList>
            <person name="Clum A."/>
            <person name="Nolan M."/>
            <person name="Lang E."/>
            <person name="Glavina Del Rio T."/>
            <person name="Tice H."/>
            <person name="Copeland A."/>
            <person name="Cheng J.F."/>
            <person name="Lucas S."/>
            <person name="Chen F."/>
            <person name="Bruce D."/>
            <person name="Goodwin L."/>
            <person name="Pitluck S."/>
            <person name="Ivanova N."/>
            <person name="Mavrommatis K."/>
            <person name="Mikhailova N."/>
            <person name="Pati A."/>
            <person name="Chen A."/>
            <person name="Palaniappan K."/>
            <person name="Goker M."/>
            <person name="Spring S."/>
            <person name="Land M."/>
            <person name="Hauser L."/>
            <person name="Chang Y.J."/>
            <person name="Jeffries C.C."/>
            <person name="Chain P."/>
            <person name="Bristow J."/>
            <person name="Eisen J.A."/>
            <person name="Markowitz V."/>
            <person name="Hugenholtz P."/>
            <person name="Kyrpides N.C."/>
            <person name="Klenk H.P."/>
            <person name="Lapidus A."/>
        </authorList>
    </citation>
    <scope>NUCLEOTIDE SEQUENCE [LARGE SCALE GENOMIC DNA]</scope>
    <source>
        <strain evidence="9">DSM 10331 / JCM 15462 / NBRC 103882 / ICP</strain>
    </source>
</reference>
<dbReference type="RefSeq" id="WP_015798770.1">
    <property type="nucleotide sequence ID" value="NC_013124.1"/>
</dbReference>
<feature type="domain" description="4Fe-4S ferredoxin-type" evidence="7">
    <location>
        <begin position="62"/>
        <end position="90"/>
    </location>
</feature>
<dbReference type="Pfam" id="PF02754">
    <property type="entry name" value="CCG"/>
    <property type="match status" value="2"/>
</dbReference>
<keyword evidence="4 6" id="KW-0408">Iron</keyword>
<sequence length="419" mass="44305">MTATHTTSRARIAELAATCVHCGFCLSACPTYAVTRAEADSPRGRIWLLAEEATRSGPVVADRVRLHIDRCIGCEACVPACPSGVRYDEIIHLARGLVEPGRPLADRTWRRSLARLFPSARASAAALALGRPLFALRPALARGGGFGRRVARALDEGRVADRRHGGQPRITSSARSPRRRVLLLAGCVASAALGSTNDDAVSVLEAEGYSVEVLESVCCGALSEHAGDEAAARRHARRIMAALADRDESVRLVVTSAGCGAHLRRYEWIVGEEGAAVARATIDITELLTEDAPRAPRGAIEARVAVHDACHLAFAQGIVDAPRALLRQIPGLELVDVGGPRCCGAGGLYSLLEPELSTQVGERKARAVTETAASVVASPNPGCTLQLRALLGPEVDVVHPVTLVARSIEAARRGATPRR</sequence>
<dbReference type="HOGENOM" id="CLU_023081_0_1_11"/>
<dbReference type="GO" id="GO:0051539">
    <property type="term" value="F:4 iron, 4 sulfur cluster binding"/>
    <property type="evidence" value="ECO:0007669"/>
    <property type="project" value="UniProtKB-UniRule"/>
</dbReference>
<keyword evidence="6" id="KW-0249">Electron transport</keyword>
<organism evidence="8 9">
    <name type="scientific">Acidimicrobium ferrooxidans (strain DSM 10331 / JCM 15462 / NBRC 103882 / ICP)</name>
    <dbReference type="NCBI Taxonomy" id="525909"/>
    <lineage>
        <taxon>Bacteria</taxon>
        <taxon>Bacillati</taxon>
        <taxon>Actinomycetota</taxon>
        <taxon>Acidimicrobiia</taxon>
        <taxon>Acidimicrobiales</taxon>
        <taxon>Acidimicrobiaceae</taxon>
        <taxon>Acidimicrobium</taxon>
    </lineage>
</organism>
<dbReference type="Proteomes" id="UP000000771">
    <property type="component" value="Chromosome"/>
</dbReference>
<dbReference type="InterPro" id="IPR004017">
    <property type="entry name" value="Cys_rich_dom"/>
</dbReference>
<dbReference type="GO" id="GO:0046872">
    <property type="term" value="F:metal ion binding"/>
    <property type="evidence" value="ECO:0007669"/>
    <property type="project" value="UniProtKB-UniRule"/>
</dbReference>
<keyword evidence="6" id="KW-0813">Transport</keyword>
<keyword evidence="9" id="KW-1185">Reference proteome</keyword>
<dbReference type="Pfam" id="PF12838">
    <property type="entry name" value="Fer4_7"/>
    <property type="match status" value="1"/>
</dbReference>
<evidence type="ECO:0000256" key="4">
    <source>
        <dbReference type="ARBA" id="ARBA00023004"/>
    </source>
</evidence>